<keyword evidence="3" id="KW-1185">Reference proteome</keyword>
<evidence type="ECO:0000256" key="1">
    <source>
        <dbReference type="SAM" id="MobiDB-lite"/>
    </source>
</evidence>
<dbReference type="Proteomes" id="UP000078561">
    <property type="component" value="Unassembled WGS sequence"/>
</dbReference>
<organism evidence="2">
    <name type="scientific">Absidia glauca</name>
    <name type="common">Pin mould</name>
    <dbReference type="NCBI Taxonomy" id="4829"/>
    <lineage>
        <taxon>Eukaryota</taxon>
        <taxon>Fungi</taxon>
        <taxon>Fungi incertae sedis</taxon>
        <taxon>Mucoromycota</taxon>
        <taxon>Mucoromycotina</taxon>
        <taxon>Mucoromycetes</taxon>
        <taxon>Mucorales</taxon>
        <taxon>Cunninghamellaceae</taxon>
        <taxon>Absidia</taxon>
    </lineage>
</organism>
<dbReference type="InParanoid" id="A0A163KV57"/>
<feature type="compositionally biased region" description="Basic and acidic residues" evidence="1">
    <location>
        <begin position="378"/>
        <end position="393"/>
    </location>
</feature>
<evidence type="ECO:0000313" key="3">
    <source>
        <dbReference type="Proteomes" id="UP000078561"/>
    </source>
</evidence>
<name>A0A163KV57_ABSGL</name>
<gene>
    <name evidence="2" type="primary">ABSGL_06334.1 scaffold 8126</name>
</gene>
<reference evidence="2" key="1">
    <citation type="submission" date="2016-04" db="EMBL/GenBank/DDBJ databases">
        <authorList>
            <person name="Evans L.H."/>
            <person name="Alamgir A."/>
            <person name="Owens N."/>
            <person name="Weber N.D."/>
            <person name="Virtaneva K."/>
            <person name="Barbian K."/>
            <person name="Babar A."/>
            <person name="Rosenke K."/>
        </authorList>
    </citation>
    <scope>NUCLEOTIDE SEQUENCE [LARGE SCALE GENOMIC DNA]</scope>
    <source>
        <strain evidence="2">CBS 101.48</strain>
    </source>
</reference>
<protein>
    <submittedName>
        <fullName evidence="2">Uncharacterized protein</fullName>
    </submittedName>
</protein>
<dbReference type="Pfam" id="PF02992">
    <property type="entry name" value="Transposase_21"/>
    <property type="match status" value="1"/>
</dbReference>
<feature type="region of interest" description="Disordered" evidence="1">
    <location>
        <begin position="361"/>
        <end position="393"/>
    </location>
</feature>
<dbReference type="EMBL" id="LT553327">
    <property type="protein sequence ID" value="SAM00619.1"/>
    <property type="molecule type" value="Genomic_DNA"/>
</dbReference>
<dbReference type="AlphaFoldDB" id="A0A163KV57"/>
<proteinExistence type="predicted"/>
<accession>A0A163KV57</accession>
<dbReference type="STRING" id="4829.A0A163KV57"/>
<evidence type="ECO:0000313" key="2">
    <source>
        <dbReference type="EMBL" id="SAM00619.1"/>
    </source>
</evidence>
<sequence length="578" mass="64942">MQRFPQEPISWYETTTHETQAVSSAISGPVHIDYVSDYMSLGADDVLIEDPPSPILSATALFEYGRPLATLNDEEATVLRLLQVKSSVRLSKSGYTQVVAVMNKHLQSKGLRLLPSYYQAIQLLKRLYPLQPTYFDICRQGCILFTNSNITVCPVCDKNRYKVQGPTQQPVRQLMVLPIGDQIGLLLYHCQTRDLLLDDYDIRTNNSTYKDIFDGSVFGDLVLDGDWTNIYVGIYFDGFTSKDKKSQALGVIHIIIFNIDPTKRYHKTNMLQYVILPGPKLPAKNDMWTYIKPLYKELKTLEDIGLVVKCDDGCSRKVKVHCLMVTGDIPAVSSVAGLLGHSSLFPCRLCTIKKVLPRNSVTNNNNRTRNTRYLPIGHSEEPRTKGDFRRQRPDVANGVSLGTDLANLESCTGPYFFGLDELHLFGHGIAHQLFKLFEGHYNGPNATSDGPNKLSFSTTELAGLTKTLNESRPYIPTSLKRSFRFPGGAFTVRAVDWKALLCFVYLSVFVPSLGSNAAPAMMAPIKVAQRVQLYELAENIARRNLPRFDSFGNPELVARKEHLQKGYMKRYGNSTMKL</sequence>
<feature type="compositionally biased region" description="Low complexity" evidence="1">
    <location>
        <begin position="362"/>
        <end position="372"/>
    </location>
</feature>
<dbReference type="OrthoDB" id="2282972at2759"/>
<dbReference type="OMA" id="YETTTHE"/>
<dbReference type="InterPro" id="IPR004242">
    <property type="entry name" value="Transposase_21"/>
</dbReference>